<evidence type="ECO:0000256" key="2">
    <source>
        <dbReference type="ARBA" id="ARBA00022691"/>
    </source>
</evidence>
<dbReference type="Proteomes" id="UP001081283">
    <property type="component" value="Unassembled WGS sequence"/>
</dbReference>
<dbReference type="SMART" id="SM00729">
    <property type="entry name" value="Elp3"/>
    <property type="match status" value="1"/>
</dbReference>
<keyword evidence="3" id="KW-0479">Metal-binding</keyword>
<evidence type="ECO:0000313" key="8">
    <source>
        <dbReference type="EMBL" id="MCY0096408.1"/>
    </source>
</evidence>
<feature type="domain" description="B12-binding" evidence="6">
    <location>
        <begin position="12"/>
        <end position="201"/>
    </location>
</feature>
<dbReference type="InterPro" id="IPR051198">
    <property type="entry name" value="BchE-like"/>
</dbReference>
<evidence type="ECO:0000256" key="5">
    <source>
        <dbReference type="ARBA" id="ARBA00023014"/>
    </source>
</evidence>
<dbReference type="NCBIfam" id="TIGR03975">
    <property type="entry name" value="rSAM_ocin_1"/>
    <property type="match status" value="1"/>
</dbReference>
<dbReference type="PROSITE" id="PS51332">
    <property type="entry name" value="B12_BINDING"/>
    <property type="match status" value="1"/>
</dbReference>
<protein>
    <submittedName>
        <fullName evidence="8">RiPP maturation radical SAM C-methyltransferase</fullName>
    </submittedName>
</protein>
<dbReference type="PROSITE" id="PS51918">
    <property type="entry name" value="RADICAL_SAM"/>
    <property type="match status" value="1"/>
</dbReference>
<evidence type="ECO:0000256" key="1">
    <source>
        <dbReference type="ARBA" id="ARBA00001966"/>
    </source>
</evidence>
<dbReference type="SFLD" id="SFLDG01082">
    <property type="entry name" value="B12-binding_domain_containing"/>
    <property type="match status" value="1"/>
</dbReference>
<keyword evidence="9" id="KW-1185">Reference proteome</keyword>
<proteinExistence type="predicted"/>
<dbReference type="InterPro" id="IPR023404">
    <property type="entry name" value="rSAM_horseshoe"/>
</dbReference>
<dbReference type="InterPro" id="IPR023984">
    <property type="entry name" value="rSAM_ocin_1"/>
</dbReference>
<comment type="caution">
    <text evidence="8">The sequence shown here is derived from an EMBL/GenBank/DDBJ whole genome shotgun (WGS) entry which is preliminary data.</text>
</comment>
<dbReference type="EMBL" id="JAOVZQ010000001">
    <property type="protein sequence ID" value="MCY0096408.1"/>
    <property type="molecule type" value="Genomic_DNA"/>
</dbReference>
<dbReference type="Pfam" id="PF04055">
    <property type="entry name" value="Radical_SAM"/>
    <property type="match status" value="1"/>
</dbReference>
<comment type="cofactor">
    <cofactor evidence="1">
        <name>[4Fe-4S] cluster</name>
        <dbReference type="ChEBI" id="CHEBI:49883"/>
    </cofactor>
</comment>
<dbReference type="SFLD" id="SFLDF00324">
    <property type="entry name" value="bacteriocin_maturation"/>
    <property type="match status" value="1"/>
</dbReference>
<evidence type="ECO:0000313" key="9">
    <source>
        <dbReference type="Proteomes" id="UP001081283"/>
    </source>
</evidence>
<dbReference type="PANTHER" id="PTHR43409">
    <property type="entry name" value="ANAEROBIC MAGNESIUM-PROTOPORPHYRIN IX MONOMETHYL ESTER CYCLASE-RELATED"/>
    <property type="match status" value="1"/>
</dbReference>
<dbReference type="Gene3D" id="3.80.30.20">
    <property type="entry name" value="tm_1862 like domain"/>
    <property type="match status" value="1"/>
</dbReference>
<dbReference type="InterPro" id="IPR006158">
    <property type="entry name" value="Cobalamin-bd"/>
</dbReference>
<gene>
    <name evidence="8" type="ORF">OEG82_20685</name>
</gene>
<name>A0ABT3YKP4_9HYPH</name>
<dbReference type="InterPro" id="IPR006638">
    <property type="entry name" value="Elp3/MiaA/NifB-like_rSAM"/>
</dbReference>
<keyword evidence="2" id="KW-0949">S-adenosyl-L-methionine</keyword>
<organism evidence="8 9">
    <name type="scientific">Hoeflea ulvae</name>
    <dbReference type="NCBI Taxonomy" id="2983764"/>
    <lineage>
        <taxon>Bacteria</taxon>
        <taxon>Pseudomonadati</taxon>
        <taxon>Pseudomonadota</taxon>
        <taxon>Alphaproteobacteria</taxon>
        <taxon>Hyphomicrobiales</taxon>
        <taxon>Rhizobiaceae</taxon>
        <taxon>Hoeflea</taxon>
    </lineage>
</organism>
<dbReference type="SUPFAM" id="SSF102114">
    <property type="entry name" value="Radical SAM enzymes"/>
    <property type="match status" value="1"/>
</dbReference>
<reference evidence="8" key="1">
    <citation type="submission" date="2022-10" db="EMBL/GenBank/DDBJ databases">
        <title>Hoeflea sp. J2-29, isolated from marine algae.</title>
        <authorList>
            <person name="Kristyanto S."/>
            <person name="Kim J.M."/>
            <person name="Jeon C.O."/>
        </authorList>
    </citation>
    <scope>NUCLEOTIDE SEQUENCE</scope>
    <source>
        <strain evidence="8">J2-29</strain>
    </source>
</reference>
<dbReference type="PANTHER" id="PTHR43409:SF7">
    <property type="entry name" value="BLL1977 PROTEIN"/>
    <property type="match status" value="1"/>
</dbReference>
<keyword evidence="4" id="KW-0408">Iron</keyword>
<dbReference type="SFLD" id="SFLDS00029">
    <property type="entry name" value="Radical_SAM"/>
    <property type="match status" value="1"/>
</dbReference>
<dbReference type="InterPro" id="IPR007197">
    <property type="entry name" value="rSAM"/>
</dbReference>
<dbReference type="InterPro" id="IPR058240">
    <property type="entry name" value="rSAM_sf"/>
</dbReference>
<feature type="domain" description="Radical SAM core" evidence="7">
    <location>
        <begin position="238"/>
        <end position="471"/>
    </location>
</feature>
<evidence type="ECO:0000259" key="6">
    <source>
        <dbReference type="PROSITE" id="PS51332"/>
    </source>
</evidence>
<accession>A0ABT3YKP4</accession>
<evidence type="ECO:0000256" key="4">
    <source>
        <dbReference type="ARBA" id="ARBA00023004"/>
    </source>
</evidence>
<sequence length="601" mass="67074">MDFADAARFSSCEVALVVPPFADVFQANLACHLLQACAKDAGFDVKIIYGNMLFASMVGPRVYRELITERLALEAVFRRAAFGAFDTDLDRRLAKSEAFQKADACVSPWLDAISAIVGQMAPRIVGASCSFEQITSSIALLKRCKHDFPDIVTLIGGANCEADMAEGLLSTGARIDHVASGESEDTFITLLRQILREGTVPDRIIYGKPCMKMNALPLPDYHAFFDQHALFLAGKDGAIQEPALPHESSRGCWWGEKHHCTFCGLNGGGMAFREKSADRIVSEIETLFECYPIKQLNMTDNIMPHRYFQTVLPRLASSLPPDVTIFYEQKANISLDKALLLRDAHITEIQPGIESLNTDLLTRMNKGTTAALNLRLLRLARILKIDVSWNLLVGFPGDRAESYTEMLQLMRKIPHLQPPSDFAFLRLDRFSPYHENPAHFGIENLRPQEIYRQLFPPQTDIDKLAYYFSGDYQSGAFECPDTIEQIKAEAKTWHDRWQKRGKPALSLAHLADDLYALVDTRFEGRGTPLEIISTQTAQAVMNPADRMSASTRDWLLQRDIVAELDGALVPLATAPVALLQRFSRPAENQTHADLDAQLPAE</sequence>
<dbReference type="RefSeq" id="WP_267614236.1">
    <property type="nucleotide sequence ID" value="NZ_JAOVZQ010000001.1"/>
</dbReference>
<evidence type="ECO:0000256" key="3">
    <source>
        <dbReference type="ARBA" id="ARBA00022723"/>
    </source>
</evidence>
<evidence type="ECO:0000259" key="7">
    <source>
        <dbReference type="PROSITE" id="PS51918"/>
    </source>
</evidence>
<dbReference type="Gene3D" id="3.40.50.280">
    <property type="entry name" value="Cobalamin-binding domain"/>
    <property type="match status" value="1"/>
</dbReference>
<keyword evidence="5" id="KW-0411">Iron-sulfur</keyword>